<dbReference type="InterPro" id="IPR027417">
    <property type="entry name" value="P-loop_NTPase"/>
</dbReference>
<feature type="transmembrane region" description="Helical" evidence="9">
    <location>
        <begin position="165"/>
        <end position="185"/>
    </location>
</feature>
<protein>
    <submittedName>
        <fullName evidence="12">Cyclic peptide export ABC transporter</fullName>
    </submittedName>
</protein>
<comment type="subcellular location">
    <subcellularLocation>
        <location evidence="1">Cell membrane</location>
        <topology evidence="1">Multi-pass membrane protein</topology>
    </subcellularLocation>
</comment>
<accession>A0AAU8A3Q6</accession>
<feature type="transmembrane region" description="Helical" evidence="9">
    <location>
        <begin position="63"/>
        <end position="82"/>
    </location>
</feature>
<feature type="domain" description="ABC transmembrane type-1" evidence="11">
    <location>
        <begin position="32"/>
        <end position="308"/>
    </location>
</feature>
<feature type="transmembrane region" description="Helical" evidence="9">
    <location>
        <begin position="30"/>
        <end position="51"/>
    </location>
</feature>
<evidence type="ECO:0000313" key="12">
    <source>
        <dbReference type="EMBL" id="XCC58055.1"/>
    </source>
</evidence>
<dbReference type="Gene3D" id="1.20.1560.10">
    <property type="entry name" value="ABC transporter type 1, transmembrane domain"/>
    <property type="match status" value="1"/>
</dbReference>
<name>A0AAU8A3Q6_9BURK</name>
<dbReference type="Gene3D" id="3.40.50.300">
    <property type="entry name" value="P-loop containing nucleotide triphosphate hydrolases"/>
    <property type="match status" value="1"/>
</dbReference>
<dbReference type="InterPro" id="IPR003439">
    <property type="entry name" value="ABC_transporter-like_ATP-bd"/>
</dbReference>
<dbReference type="InterPro" id="IPR011527">
    <property type="entry name" value="ABC1_TM_dom"/>
</dbReference>
<feature type="transmembrane region" description="Helical" evidence="9">
    <location>
        <begin position="249"/>
        <end position="275"/>
    </location>
</feature>
<evidence type="ECO:0000256" key="8">
    <source>
        <dbReference type="ARBA" id="ARBA00023136"/>
    </source>
</evidence>
<organism evidence="12">
    <name type="scientific">Polynucleobacter sp. UK-FUSCHL-C3</name>
    <dbReference type="NCBI Taxonomy" id="2955208"/>
    <lineage>
        <taxon>Bacteria</taxon>
        <taxon>Pseudomonadati</taxon>
        <taxon>Pseudomonadota</taxon>
        <taxon>Betaproteobacteria</taxon>
        <taxon>Burkholderiales</taxon>
        <taxon>Burkholderiaceae</taxon>
        <taxon>Polynucleobacter</taxon>
    </lineage>
</organism>
<dbReference type="SUPFAM" id="SSF90123">
    <property type="entry name" value="ABC transporter transmembrane region"/>
    <property type="match status" value="1"/>
</dbReference>
<keyword evidence="8 9" id="KW-0472">Membrane</keyword>
<keyword evidence="6" id="KW-0067">ATP-binding</keyword>
<reference evidence="12" key="1">
    <citation type="submission" date="2022-06" db="EMBL/GenBank/DDBJ databases">
        <title>New Polynucleobacter species.</title>
        <authorList>
            <person name="Hahn M.W."/>
        </authorList>
    </citation>
    <scope>NUCLEOTIDE SEQUENCE</scope>
    <source>
        <strain evidence="12">UK-FUSCHL-C3</strain>
    </source>
</reference>
<dbReference type="GO" id="GO:0005524">
    <property type="term" value="F:ATP binding"/>
    <property type="evidence" value="ECO:0007669"/>
    <property type="project" value="UniProtKB-KW"/>
</dbReference>
<dbReference type="Pfam" id="PF00005">
    <property type="entry name" value="ABC_tran"/>
    <property type="match status" value="1"/>
</dbReference>
<dbReference type="SMART" id="SM00382">
    <property type="entry name" value="AAA"/>
    <property type="match status" value="1"/>
</dbReference>
<keyword evidence="2" id="KW-1003">Cell membrane</keyword>
<keyword evidence="7 9" id="KW-1133">Transmembrane helix</keyword>
<dbReference type="GO" id="GO:1904680">
    <property type="term" value="F:peptide transmembrane transporter activity"/>
    <property type="evidence" value="ECO:0007669"/>
    <property type="project" value="InterPro"/>
</dbReference>
<evidence type="ECO:0000256" key="7">
    <source>
        <dbReference type="ARBA" id="ARBA00022989"/>
    </source>
</evidence>
<dbReference type="EMBL" id="CP099959">
    <property type="protein sequence ID" value="XCC58055.1"/>
    <property type="molecule type" value="Genomic_DNA"/>
</dbReference>
<dbReference type="GO" id="GO:0005886">
    <property type="term" value="C:plasma membrane"/>
    <property type="evidence" value="ECO:0007669"/>
    <property type="project" value="UniProtKB-SubCell"/>
</dbReference>
<dbReference type="AlphaFoldDB" id="A0AAU8A3Q6"/>
<dbReference type="PANTHER" id="PTHR43394:SF1">
    <property type="entry name" value="ATP-BINDING CASSETTE SUB-FAMILY B MEMBER 10, MITOCHONDRIAL"/>
    <property type="match status" value="1"/>
</dbReference>
<dbReference type="PANTHER" id="PTHR43394">
    <property type="entry name" value="ATP-DEPENDENT PERMEASE MDL1, MITOCHONDRIAL"/>
    <property type="match status" value="1"/>
</dbReference>
<dbReference type="PROSITE" id="PS50893">
    <property type="entry name" value="ABC_TRANSPORTER_2"/>
    <property type="match status" value="1"/>
</dbReference>
<feature type="domain" description="ABC transporter" evidence="10">
    <location>
        <begin position="347"/>
        <end position="562"/>
    </location>
</feature>
<dbReference type="InterPro" id="IPR003593">
    <property type="entry name" value="AAA+_ATPase"/>
</dbReference>
<dbReference type="RefSeq" id="WP_353439204.1">
    <property type="nucleotide sequence ID" value="NZ_CP099959.1"/>
</dbReference>
<dbReference type="InterPro" id="IPR039421">
    <property type="entry name" value="Type_1_exporter"/>
</dbReference>
<evidence type="ECO:0000256" key="1">
    <source>
        <dbReference type="ARBA" id="ARBA00004651"/>
    </source>
</evidence>
<keyword evidence="5" id="KW-0547">Nucleotide-binding</keyword>
<keyword evidence="4 9" id="KW-0812">Transmembrane</keyword>
<evidence type="ECO:0000256" key="2">
    <source>
        <dbReference type="ARBA" id="ARBA00022475"/>
    </source>
</evidence>
<keyword evidence="3" id="KW-0997">Cell inner membrane</keyword>
<dbReference type="PROSITE" id="PS50929">
    <property type="entry name" value="ABC_TM1F"/>
    <property type="match status" value="1"/>
</dbReference>
<proteinExistence type="predicted"/>
<feature type="transmembrane region" description="Helical" evidence="9">
    <location>
        <begin position="281"/>
        <end position="300"/>
    </location>
</feature>
<dbReference type="NCBIfam" id="TIGR01194">
    <property type="entry name" value="cyc_pep_trnsptr"/>
    <property type="match status" value="1"/>
</dbReference>
<dbReference type="InterPro" id="IPR005898">
    <property type="entry name" value="Cyc_pep_transpt_SyrD/YojI"/>
</dbReference>
<dbReference type="GO" id="GO:0016887">
    <property type="term" value="F:ATP hydrolysis activity"/>
    <property type="evidence" value="ECO:0007669"/>
    <property type="project" value="InterPro"/>
</dbReference>
<dbReference type="GO" id="GO:0015421">
    <property type="term" value="F:ABC-type oligopeptide transporter activity"/>
    <property type="evidence" value="ECO:0007669"/>
    <property type="project" value="TreeGrafter"/>
</dbReference>
<evidence type="ECO:0000259" key="11">
    <source>
        <dbReference type="PROSITE" id="PS50929"/>
    </source>
</evidence>
<evidence type="ECO:0000259" key="10">
    <source>
        <dbReference type="PROSITE" id="PS50893"/>
    </source>
</evidence>
<dbReference type="SUPFAM" id="SSF52540">
    <property type="entry name" value="P-loop containing nucleoside triphosphate hydrolases"/>
    <property type="match status" value="1"/>
</dbReference>
<evidence type="ECO:0000256" key="5">
    <source>
        <dbReference type="ARBA" id="ARBA00022741"/>
    </source>
</evidence>
<gene>
    <name evidence="12" type="ORF">NKE59_01835</name>
</gene>
<evidence type="ECO:0000256" key="4">
    <source>
        <dbReference type="ARBA" id="ARBA00022692"/>
    </source>
</evidence>
<evidence type="ECO:0000256" key="3">
    <source>
        <dbReference type="ARBA" id="ARBA00022519"/>
    </source>
</evidence>
<sequence length="563" mass="64286">MLIQVIQTLFKIAKDMYLINFFKKIGRPELNVILLLTLIAGISNSLLIVSVNDVAYQFANNHPPNFLGFTLFVGAFCIYYFCDRNAMLRSNLAVERELKYLRQHTVSLLRESSVEIFEGKKYQSIPSILSRETNHLSVAFPIIIDSCQQFVLLIASLAYLAYLSLYAFFIFISVTLIGTIAYFLISKKFQSSIISAHHHQNKMTELVSEFLNGSKEMRQNTKLSDSVMKSYSDLSSQSELMMIKSGNHVAMIMLLFCALQYSMLGLVVFVLPIYIPQDNLIIFQLIPTILFCIGPVAKIVGQFPMFIRAETGLTAISLMNLGLSESRDTTYSKIQQPTPSWNKFHCVEYSKITYHYPDVDSDQTFTSGPWSLEVKPGEIIFLVGGNGSGKSTALHLITGLYHLNAGEILVDGKKLDENSRSNFRELFSAIFSNFHLFDRLYGHENIEEHRVNQLIDEMQLSGKVKYEHGRFTDLNLSTGQRKRLALIVALLEDKPIYIFDEWSAEQDVHFRAVYYEQILPKLRNQGKTVIAVTHDERYWGVADRIVKFELGKIQWERSGKPKD</sequence>
<dbReference type="InterPro" id="IPR036640">
    <property type="entry name" value="ABC1_TM_sf"/>
</dbReference>
<evidence type="ECO:0000256" key="9">
    <source>
        <dbReference type="SAM" id="Phobius"/>
    </source>
</evidence>
<evidence type="ECO:0000256" key="6">
    <source>
        <dbReference type="ARBA" id="ARBA00022840"/>
    </source>
</evidence>